<keyword evidence="2" id="KW-1185">Reference proteome</keyword>
<organism evidence="1 2">
    <name type="scientific">Botryobasidium botryosum (strain FD-172 SS1)</name>
    <dbReference type="NCBI Taxonomy" id="930990"/>
    <lineage>
        <taxon>Eukaryota</taxon>
        <taxon>Fungi</taxon>
        <taxon>Dikarya</taxon>
        <taxon>Basidiomycota</taxon>
        <taxon>Agaricomycotina</taxon>
        <taxon>Agaricomycetes</taxon>
        <taxon>Cantharellales</taxon>
        <taxon>Botryobasidiaceae</taxon>
        <taxon>Botryobasidium</taxon>
    </lineage>
</organism>
<reference evidence="2" key="1">
    <citation type="journal article" date="2014" name="Proc. Natl. Acad. Sci. U.S.A.">
        <title>Extensive sampling of basidiomycete genomes demonstrates inadequacy of the white-rot/brown-rot paradigm for wood decay fungi.</title>
        <authorList>
            <person name="Riley R."/>
            <person name="Salamov A.A."/>
            <person name="Brown D.W."/>
            <person name="Nagy L.G."/>
            <person name="Floudas D."/>
            <person name="Held B.W."/>
            <person name="Levasseur A."/>
            <person name="Lombard V."/>
            <person name="Morin E."/>
            <person name="Otillar R."/>
            <person name="Lindquist E.A."/>
            <person name="Sun H."/>
            <person name="LaButti K.M."/>
            <person name="Schmutz J."/>
            <person name="Jabbour D."/>
            <person name="Luo H."/>
            <person name="Baker S.E."/>
            <person name="Pisabarro A.G."/>
            <person name="Walton J.D."/>
            <person name="Blanchette R.A."/>
            <person name="Henrissat B."/>
            <person name="Martin F."/>
            <person name="Cullen D."/>
            <person name="Hibbett D.S."/>
            <person name="Grigoriev I.V."/>
        </authorList>
    </citation>
    <scope>NUCLEOTIDE SEQUENCE [LARGE SCALE GENOMIC DNA]</scope>
    <source>
        <strain evidence="2">FD-172 SS1</strain>
    </source>
</reference>
<dbReference type="EMBL" id="KL198029">
    <property type="protein sequence ID" value="KDQ16163.1"/>
    <property type="molecule type" value="Genomic_DNA"/>
</dbReference>
<dbReference type="GO" id="GO:0071713">
    <property type="term" value="F:para-aminobenzoyl-glutamate hydrolase activity"/>
    <property type="evidence" value="ECO:0007669"/>
    <property type="project" value="TreeGrafter"/>
</dbReference>
<dbReference type="STRING" id="930990.A0A067MK59"/>
<dbReference type="InParanoid" id="A0A067MK59"/>
<protein>
    <recommendedName>
        <fullName evidence="3">Peptidase M20 dimerisation domain-containing protein</fullName>
    </recommendedName>
</protein>
<evidence type="ECO:0008006" key="3">
    <source>
        <dbReference type="Google" id="ProtNLM"/>
    </source>
</evidence>
<dbReference type="InterPro" id="IPR052030">
    <property type="entry name" value="Peptidase_M20/M20A_hydrolases"/>
</dbReference>
<evidence type="ECO:0000313" key="1">
    <source>
        <dbReference type="EMBL" id="KDQ16163.1"/>
    </source>
</evidence>
<dbReference type="HOGENOM" id="CLU_538823_0_0_1"/>
<dbReference type="Proteomes" id="UP000027195">
    <property type="component" value="Unassembled WGS sequence"/>
</dbReference>
<proteinExistence type="predicted"/>
<dbReference type="GO" id="GO:0046657">
    <property type="term" value="P:folic acid catabolic process"/>
    <property type="evidence" value="ECO:0007669"/>
    <property type="project" value="TreeGrafter"/>
</dbReference>
<accession>A0A067MK59</accession>
<evidence type="ECO:0000313" key="2">
    <source>
        <dbReference type="Proteomes" id="UP000027195"/>
    </source>
</evidence>
<dbReference type="PANTHER" id="PTHR30575">
    <property type="entry name" value="PEPTIDASE M20"/>
    <property type="match status" value="1"/>
</dbReference>
<dbReference type="PANTHER" id="PTHR30575:SF0">
    <property type="entry name" value="XAA-ARG DIPEPTIDASE"/>
    <property type="match status" value="1"/>
</dbReference>
<dbReference type="AlphaFoldDB" id="A0A067MK59"/>
<name>A0A067MK59_BOTB1</name>
<dbReference type="SUPFAM" id="SSF53187">
    <property type="entry name" value="Zn-dependent exopeptidases"/>
    <property type="match status" value="1"/>
</dbReference>
<dbReference type="OrthoDB" id="6119954at2759"/>
<dbReference type="GO" id="GO:0016805">
    <property type="term" value="F:dipeptidase activity"/>
    <property type="evidence" value="ECO:0007669"/>
    <property type="project" value="TreeGrafter"/>
</dbReference>
<dbReference type="Gene3D" id="3.40.630.10">
    <property type="entry name" value="Zn peptidases"/>
    <property type="match status" value="2"/>
</dbReference>
<dbReference type="GO" id="GO:0005737">
    <property type="term" value="C:cytoplasm"/>
    <property type="evidence" value="ECO:0007669"/>
    <property type="project" value="TreeGrafter"/>
</dbReference>
<gene>
    <name evidence="1" type="ORF">BOTBODRAFT_173431</name>
</gene>
<sequence length="500" mass="53485">MPFASRATAVDLSNLPNTLQTLSNTLFPTLKPIAVNIWNHPEVSTQETFAHDQVINHFTVPPAAGGWNVTAHAFGLPTAWMLTFEHRPAGYTGDLPVVGFMSEYDALPAIGHACGHNLILLNGLHAGSLTRQSLIDYNLPGRVIILGCPDEEQTAGKKRLLDAGAFDGSDVWALAHPTVTNANQPMQSRVDALLKIVGSTHAEAVHKAYQQLVIIDDLAGKLPATQTTATPVEDVGMFSLNVVASENQLGVVGDLNTINSTVAGIKATNAAFVAVNYTIGTDSNGVVLTFSGKGGHVSEAQQSPLSLSVETFRQLTASNPTFTYYLPSNTSIAELDLTVSIRTRYTIDLPTVQNAILPNINTIPSSVTFDLAYPAYEVGPYLADRLIEVMQGPTLNEVWVNSTIAPAATDVGFVQRAVIDPNTHMLLSESKATFHPNFGICPDVTGAGCAFNHEPAFRDLAGTDLAYTQTEKMARALAQIAVELIADPERMAQATAFIKK</sequence>